<protein>
    <submittedName>
        <fullName evidence="2">Disease resistance TIR-NBS-LRR class protein</fullName>
    </submittedName>
</protein>
<keyword evidence="1" id="KW-0472">Membrane</keyword>
<dbReference type="EMBL" id="AP019304">
    <property type="protein sequence ID" value="BBH09538.1"/>
    <property type="molecule type" value="Genomic_DNA"/>
</dbReference>
<proteinExistence type="predicted"/>
<keyword evidence="1" id="KW-1133">Transmembrane helix</keyword>
<feature type="transmembrane region" description="Helical" evidence="1">
    <location>
        <begin position="285"/>
        <end position="304"/>
    </location>
</feature>
<accession>A0A4Y1S088</accession>
<dbReference type="InterPro" id="IPR042197">
    <property type="entry name" value="Apaf_helical"/>
</dbReference>
<gene>
    <name evidence="2" type="ORF">Prudu_022060</name>
</gene>
<sequence length="327" mass="37018">MVGSCFLENVRENSAAPRGLLQLQKTLLYEILGGKELEVTSVDKGIPLALTVTGSLLRGRSVDEWRAVLDCYRRAPSLDTDEILKITKNALEHREVSVETALMRIEEEHVQMHDLQEEMHLETARQDVREDVNILLAFAYQGTIGIQRQESLPEQPDGIWFSAKSFCNKVFSAEWMFLIVSLMLEILSAICDQLSSPRKPLYALFGMGLAIIALATCIWEFIHKGRRGNVQFGKCGILLWWFYCPCSGTLFGTFPEICGLIYAITQWASSMVQFVCVLQHKDNPFKVNILPVLFLLCLVVSKLIRNVRGRTREETSEMELESIAVDP</sequence>
<dbReference type="Gene3D" id="1.10.8.430">
    <property type="entry name" value="Helical domain of apoptotic protease-activating factors"/>
    <property type="match status" value="1"/>
</dbReference>
<dbReference type="PANTHER" id="PTHR48473">
    <property type="entry name" value="TIR DOMAIN-CONTAINING PROTEIN"/>
    <property type="match status" value="1"/>
</dbReference>
<dbReference type="AlphaFoldDB" id="A0A4Y1S088"/>
<evidence type="ECO:0000256" key="1">
    <source>
        <dbReference type="SAM" id="Phobius"/>
    </source>
</evidence>
<organism evidence="2">
    <name type="scientific">Prunus dulcis</name>
    <name type="common">Almond</name>
    <name type="synonym">Amygdalus dulcis</name>
    <dbReference type="NCBI Taxonomy" id="3755"/>
    <lineage>
        <taxon>Eukaryota</taxon>
        <taxon>Viridiplantae</taxon>
        <taxon>Streptophyta</taxon>
        <taxon>Embryophyta</taxon>
        <taxon>Tracheophyta</taxon>
        <taxon>Spermatophyta</taxon>
        <taxon>Magnoliopsida</taxon>
        <taxon>eudicotyledons</taxon>
        <taxon>Gunneridae</taxon>
        <taxon>Pentapetalae</taxon>
        <taxon>rosids</taxon>
        <taxon>fabids</taxon>
        <taxon>Rosales</taxon>
        <taxon>Rosaceae</taxon>
        <taxon>Amygdaloideae</taxon>
        <taxon>Amygdaleae</taxon>
        <taxon>Prunus</taxon>
    </lineage>
</organism>
<feature type="transmembrane region" description="Helical" evidence="1">
    <location>
        <begin position="175"/>
        <end position="195"/>
    </location>
</feature>
<dbReference type="PANTHER" id="PTHR48473:SF1">
    <property type="entry name" value="TIR DOMAIN-CONTAINING PROTEIN"/>
    <property type="match status" value="1"/>
</dbReference>
<keyword evidence="1" id="KW-0812">Transmembrane</keyword>
<feature type="transmembrane region" description="Helical" evidence="1">
    <location>
        <begin position="201"/>
        <end position="219"/>
    </location>
</feature>
<evidence type="ECO:0000313" key="2">
    <source>
        <dbReference type="EMBL" id="BBH09538.1"/>
    </source>
</evidence>
<name>A0A4Y1S088_PRUDU</name>
<feature type="transmembrane region" description="Helical" evidence="1">
    <location>
        <begin position="240"/>
        <end position="265"/>
    </location>
</feature>
<reference evidence="2" key="1">
    <citation type="journal article" date="2019" name="Science">
        <title>Mutation of a bHLH transcription factor allowed almond domestication.</title>
        <authorList>
            <person name="Sanchez-Perez R."/>
            <person name="Pavan S."/>
            <person name="Mazzeo R."/>
            <person name="Moldovan C."/>
            <person name="Aiese Cigliano R."/>
            <person name="Del Cueto J."/>
            <person name="Ricciardi F."/>
            <person name="Lotti C."/>
            <person name="Ricciardi L."/>
            <person name="Dicenta F."/>
            <person name="Lopez-Marques R.L."/>
            <person name="Lindberg Moller B."/>
        </authorList>
    </citation>
    <scope>NUCLEOTIDE SEQUENCE</scope>
</reference>